<protein>
    <submittedName>
        <fullName evidence="1">DNA alkylation repair enzyme</fullName>
    </submittedName>
</protein>
<name>A0A2X3J6U6_9ENTR</name>
<evidence type="ECO:0000313" key="2">
    <source>
        <dbReference type="Proteomes" id="UP000251197"/>
    </source>
</evidence>
<sequence length="109" mass="11839">MPSSSSKKSIALGENLEFKVSLRSTSDAPQNIVVDYVLHFMKANGSTAPKVFKLRAFELPAGGIVTIEKKHAVKKITHPPVLLRRAADRDPGQRQGAWGRGVGAEFITL</sequence>
<reference evidence="1 2" key="1">
    <citation type="submission" date="2018-06" db="EMBL/GenBank/DDBJ databases">
        <authorList>
            <consortium name="Pathogen Informatics"/>
            <person name="Doyle S."/>
        </authorList>
    </citation>
    <scope>NUCLEOTIDE SEQUENCE [LARGE SCALE GENOMIC DNA]</scope>
    <source>
        <strain evidence="1 2">NCTC12120</strain>
    </source>
</reference>
<dbReference type="AlphaFoldDB" id="A0A2X3J6U6"/>
<dbReference type="EMBL" id="UAVU01000005">
    <property type="protein sequence ID" value="SQC90834.1"/>
    <property type="molecule type" value="Genomic_DNA"/>
</dbReference>
<evidence type="ECO:0000313" key="1">
    <source>
        <dbReference type="EMBL" id="SQC90834.1"/>
    </source>
</evidence>
<organism evidence="1 2">
    <name type="scientific">Cedecea neteri</name>
    <dbReference type="NCBI Taxonomy" id="158822"/>
    <lineage>
        <taxon>Bacteria</taxon>
        <taxon>Pseudomonadati</taxon>
        <taxon>Pseudomonadota</taxon>
        <taxon>Gammaproteobacteria</taxon>
        <taxon>Enterobacterales</taxon>
        <taxon>Enterobacteriaceae</taxon>
        <taxon>Cedecea</taxon>
    </lineage>
</organism>
<dbReference type="STRING" id="158822.LH23_20405"/>
<accession>A0A2X3J6U6</accession>
<gene>
    <name evidence="1" type="ORF">NCTC12120_03978</name>
</gene>
<proteinExistence type="predicted"/>
<dbReference type="Proteomes" id="UP000251197">
    <property type="component" value="Unassembled WGS sequence"/>
</dbReference>